<dbReference type="SUPFAM" id="SSF82171">
    <property type="entry name" value="DPP6 N-terminal domain-like"/>
    <property type="match status" value="1"/>
</dbReference>
<accession>A0A543J410</accession>
<evidence type="ECO:0000256" key="2">
    <source>
        <dbReference type="SAM" id="Phobius"/>
    </source>
</evidence>
<keyword evidence="4" id="KW-1185">Reference proteome</keyword>
<evidence type="ECO:0000256" key="1">
    <source>
        <dbReference type="SAM" id="MobiDB-lite"/>
    </source>
</evidence>
<reference evidence="3 4" key="1">
    <citation type="submission" date="2019-06" db="EMBL/GenBank/DDBJ databases">
        <title>Sequencing the genomes of 1000 actinobacteria strains.</title>
        <authorList>
            <person name="Klenk H.-P."/>
        </authorList>
    </citation>
    <scope>NUCLEOTIDE SEQUENCE [LARGE SCALE GENOMIC DNA]</scope>
    <source>
        <strain evidence="3 4">DSM 43186</strain>
    </source>
</reference>
<name>A0A543J410_9ACTN</name>
<keyword evidence="2" id="KW-1133">Transmembrane helix</keyword>
<organism evidence="3 4">
    <name type="scientific">Thermopolyspora flexuosa</name>
    <dbReference type="NCBI Taxonomy" id="103836"/>
    <lineage>
        <taxon>Bacteria</taxon>
        <taxon>Bacillati</taxon>
        <taxon>Actinomycetota</taxon>
        <taxon>Actinomycetes</taxon>
        <taxon>Streptosporangiales</taxon>
        <taxon>Streptosporangiaceae</taxon>
        <taxon>Thermopolyspora</taxon>
    </lineage>
</organism>
<keyword evidence="2" id="KW-0472">Membrane</keyword>
<proteinExistence type="predicted"/>
<dbReference type="AlphaFoldDB" id="A0A543J410"/>
<dbReference type="RefSeq" id="WP_170198915.1">
    <property type="nucleotide sequence ID" value="NZ_BMPV01000002.1"/>
</dbReference>
<feature type="transmembrane region" description="Helical" evidence="2">
    <location>
        <begin position="40"/>
        <end position="61"/>
    </location>
</feature>
<keyword evidence="2" id="KW-0812">Transmembrane</keyword>
<dbReference type="Proteomes" id="UP000319213">
    <property type="component" value="Unassembled WGS sequence"/>
</dbReference>
<feature type="region of interest" description="Disordered" evidence="1">
    <location>
        <begin position="237"/>
        <end position="365"/>
    </location>
</feature>
<gene>
    <name evidence="3" type="ORF">FHX40_4333</name>
</gene>
<feature type="compositionally biased region" description="Low complexity" evidence="1">
    <location>
        <begin position="260"/>
        <end position="296"/>
    </location>
</feature>
<dbReference type="EMBL" id="VFPQ01000001">
    <property type="protein sequence ID" value="TQM77565.1"/>
    <property type="molecule type" value="Genomic_DNA"/>
</dbReference>
<sequence>MTEVNVRDIIERLRDATTAAGETITEAPPLRLPEPRPRPWLTPLAAAAAVVLAIAGGVTVYRSGFGERVTPADGAAPLPRFFAHVAGADVVVRSSDSGREVGRIAAPSGREWYAHVAAAGDNRTFYAATEAKDCRPRLYRFTVGEDGRVAKPEALPYGPPEGMLVSSLAVSGDGSTVAYGLQSCRPAATTGRITVADTATGRTREWRGDRPVTGLSLSRDGRYLAFREATLLTVFRVGSPRPGSGDAAFTEPEVVSSTDVQPVPAEVVPSPEAALREPTPSASPEASAAATPSPAASGPPSPVRPGDGAAVPEPAPAESFALPKHPITPDPTDPPIREPYFGGADGRPYLASPVPKPVPTAGSDDVRYVRVPDGRVRVLDTTTEPGDLRRSRMVPLTGPWGDVVCGVTISPDGTRLYAGVGFPPAAARPEAATVGVAEFDASSGEPLRHLTRIDEGLLCLVDGDGGGTRFLVRRGGEYGVVADTGGYRTLATVGAEPRTAAAW</sequence>
<evidence type="ECO:0000313" key="3">
    <source>
        <dbReference type="EMBL" id="TQM77565.1"/>
    </source>
</evidence>
<dbReference type="Gene3D" id="2.130.10.10">
    <property type="entry name" value="YVTN repeat-like/Quinoprotein amine dehydrogenase"/>
    <property type="match status" value="1"/>
</dbReference>
<protein>
    <recommendedName>
        <fullName evidence="5">WD40 repeat protein</fullName>
    </recommendedName>
</protein>
<dbReference type="InterPro" id="IPR015943">
    <property type="entry name" value="WD40/YVTN_repeat-like_dom_sf"/>
</dbReference>
<comment type="caution">
    <text evidence="3">The sequence shown here is derived from an EMBL/GenBank/DDBJ whole genome shotgun (WGS) entry which is preliminary data.</text>
</comment>
<evidence type="ECO:0000313" key="4">
    <source>
        <dbReference type="Proteomes" id="UP000319213"/>
    </source>
</evidence>
<evidence type="ECO:0008006" key="5">
    <source>
        <dbReference type="Google" id="ProtNLM"/>
    </source>
</evidence>